<comment type="caution">
    <text evidence="1">The sequence shown here is derived from an EMBL/GenBank/DDBJ whole genome shotgun (WGS) entry which is preliminary data.</text>
</comment>
<evidence type="ECO:0000313" key="2">
    <source>
        <dbReference type="Proteomes" id="UP000309997"/>
    </source>
</evidence>
<protein>
    <submittedName>
        <fullName evidence="1">Uncharacterized protein</fullName>
    </submittedName>
</protein>
<accession>A0ACC4CY73</accession>
<sequence length="197" mass="22495">MELEYPQKGQFRVSLEKDNKRPTVQRLDIIAYHDLHHAEISFLHAKRHRSTVGGLEVIISERARDKSRKVQSSKREKTRDKSRICEGGPDILGPLLLHSPHPTSSPSGVLYTLRDMAASLWTLFLGMLFMVSGTMGAAPRKPVDVPFGRNYAPTWAFDHIKYFNGGSEIQLQLDKYTVTFGYTDPFSFQQPRYRLNS</sequence>
<dbReference type="Proteomes" id="UP000309997">
    <property type="component" value="Unassembled WGS sequence"/>
</dbReference>
<proteinExistence type="predicted"/>
<evidence type="ECO:0000313" key="1">
    <source>
        <dbReference type="EMBL" id="KAL3609501.1"/>
    </source>
</evidence>
<keyword evidence="2" id="KW-1185">Reference proteome</keyword>
<organism evidence="1 2">
    <name type="scientific">Populus alba</name>
    <name type="common">White poplar</name>
    <dbReference type="NCBI Taxonomy" id="43335"/>
    <lineage>
        <taxon>Eukaryota</taxon>
        <taxon>Viridiplantae</taxon>
        <taxon>Streptophyta</taxon>
        <taxon>Embryophyta</taxon>
        <taxon>Tracheophyta</taxon>
        <taxon>Spermatophyta</taxon>
        <taxon>Magnoliopsida</taxon>
        <taxon>eudicotyledons</taxon>
        <taxon>Gunneridae</taxon>
        <taxon>Pentapetalae</taxon>
        <taxon>rosids</taxon>
        <taxon>fabids</taxon>
        <taxon>Malpighiales</taxon>
        <taxon>Salicaceae</taxon>
        <taxon>Saliceae</taxon>
        <taxon>Populus</taxon>
    </lineage>
</organism>
<dbReference type="EMBL" id="RCHU02000001">
    <property type="protein sequence ID" value="KAL3609501.1"/>
    <property type="molecule type" value="Genomic_DNA"/>
</dbReference>
<gene>
    <name evidence="1" type="ORF">D5086_000521</name>
</gene>
<reference evidence="1 2" key="1">
    <citation type="journal article" date="2024" name="Plant Biotechnol. J.">
        <title>Genome and CRISPR/Cas9 system of a widespread forest tree (Populus alba) in the world.</title>
        <authorList>
            <person name="Liu Y.J."/>
            <person name="Jiang P.F."/>
            <person name="Han X.M."/>
            <person name="Li X.Y."/>
            <person name="Wang H.M."/>
            <person name="Wang Y.J."/>
            <person name="Wang X.X."/>
            <person name="Zeng Q.Y."/>
        </authorList>
    </citation>
    <scope>NUCLEOTIDE SEQUENCE [LARGE SCALE GENOMIC DNA]</scope>
    <source>
        <strain evidence="2">cv. PAL-ZL1</strain>
    </source>
</reference>
<name>A0ACC4CY73_POPAL</name>